<comment type="caution">
    <text evidence="2">The sequence shown here is derived from an EMBL/GenBank/DDBJ whole genome shotgun (WGS) entry which is preliminary data.</text>
</comment>
<organism evidence="2 3">
    <name type="scientific">Segatella oris F0302</name>
    <dbReference type="NCBI Taxonomy" id="649760"/>
    <lineage>
        <taxon>Bacteria</taxon>
        <taxon>Pseudomonadati</taxon>
        <taxon>Bacteroidota</taxon>
        <taxon>Bacteroidia</taxon>
        <taxon>Bacteroidales</taxon>
        <taxon>Prevotellaceae</taxon>
        <taxon>Segatella</taxon>
    </lineage>
</organism>
<evidence type="ECO:0000256" key="1">
    <source>
        <dbReference type="SAM" id="SignalP"/>
    </source>
</evidence>
<dbReference type="RefSeq" id="WP_004371303.1">
    <property type="nucleotide sequence ID" value="NZ_GG703883.1"/>
</dbReference>
<feature type="chain" id="PRO_5003026164" description="Adhesin" evidence="1">
    <location>
        <begin position="26"/>
        <end position="728"/>
    </location>
</feature>
<dbReference type="STRING" id="649760.HMPREF0971_00353"/>
<keyword evidence="1" id="KW-0732">Signal</keyword>
<proteinExistence type="predicted"/>
<evidence type="ECO:0000313" key="2">
    <source>
        <dbReference type="EMBL" id="EFB33590.1"/>
    </source>
</evidence>
<evidence type="ECO:0008006" key="4">
    <source>
        <dbReference type="Google" id="ProtNLM"/>
    </source>
</evidence>
<sequence length="728" mass="82020">MKRKLIVKRVIVLVFFLALFSKIYAQGQDNKHEWKGNSLSSVIDTTDPDMRTVYLYNVGTGKFINAGSYWATVTIGYNVGMGLRIKRSETIANRYNMTGDTQTTEGSTLAWGRKQDTTPQGQSNPINYNHVYVDRGNKNVVNGIVDWIFEETAHGSKTYKIHCFNDEHLSGTEEMYGDIYLKLQSSTSDRLTMLYPHWVSSKDLNAQWKIVTLKDLKSAFKEAFASDEKPADATFFIRDQNFSRSHKEIEKWVVSGGLTYKRTVPKQGSPDNYSFETGEGTYYVGIGSPKSDYYQAEYASYWVATIRNLGGNTEANGSVTQKVKILKKGWYILSCDGFYNPINGSSMKSSFFANVENYSAGRSNVTVELNRFNNDFRYTVEELTKTYATSDVGKESPYVKAGKVFNEGKYQNSLLVYVPVDNATLDIGVKVEGSNRKRDLTVFDNFQLHYCGDRDIVLDEGRTDVNYINKQVEQNVAKTLILKRTMTPYKWNSITLPVALTAAQFKIAFGRHAELSELKGQDENLSSRIVFTPVDLTNNNKIVMKPNKLYIMRPTRGANVTYGDYKKIIEHYGTITVQAPYYLINGVSLTEETSGEFKEQPKYSTTVDGRLVFCGTQVKRASDYVPKYSYVLSAKDGKWHYLLKDHSILGFRCWIATGSAGLAKQMTFSINGVVDNTTGINQTIVDDQRPQNADIYTVNGQLVRAGSSSIEGLPKGIYIVNGKKLVVR</sequence>
<name>D1QN17_9BACT</name>
<reference evidence="2 3" key="1">
    <citation type="submission" date="2009-11" db="EMBL/GenBank/DDBJ databases">
        <authorList>
            <person name="Weinstock G."/>
            <person name="Sodergren E."/>
            <person name="Clifton S."/>
            <person name="Fulton L."/>
            <person name="Fulton B."/>
            <person name="Courtney L."/>
            <person name="Fronick C."/>
            <person name="Harrison M."/>
            <person name="Strong C."/>
            <person name="Farmer C."/>
            <person name="Delahaunty K."/>
            <person name="Markovic C."/>
            <person name="Hall O."/>
            <person name="Minx P."/>
            <person name="Tomlinson C."/>
            <person name="Mitreva M."/>
            <person name="Nelson J."/>
            <person name="Hou S."/>
            <person name="Wollam A."/>
            <person name="Pepin K.H."/>
            <person name="Johnson M."/>
            <person name="Bhonagiri V."/>
            <person name="Nash W.E."/>
            <person name="Warren W."/>
            <person name="Chinwalla A."/>
            <person name="Mardis E.R."/>
            <person name="Wilson R.K."/>
        </authorList>
    </citation>
    <scope>NUCLEOTIDE SEQUENCE [LARGE SCALE GENOMIC DNA]</scope>
    <source>
        <strain evidence="2 3">F0302</strain>
    </source>
</reference>
<dbReference type="AlphaFoldDB" id="D1QN17"/>
<dbReference type="HOGENOM" id="CLU_368365_0_0_10"/>
<accession>D1QN17</accession>
<dbReference type="Proteomes" id="UP000004079">
    <property type="component" value="Unassembled WGS sequence"/>
</dbReference>
<feature type="signal peptide" evidence="1">
    <location>
        <begin position="1"/>
        <end position="25"/>
    </location>
</feature>
<protein>
    <recommendedName>
        <fullName evidence="4">Adhesin</fullName>
    </recommendedName>
</protein>
<evidence type="ECO:0000313" key="3">
    <source>
        <dbReference type="Proteomes" id="UP000004079"/>
    </source>
</evidence>
<dbReference type="EMBL" id="ACUZ02000003">
    <property type="protein sequence ID" value="EFB33590.1"/>
    <property type="molecule type" value="Genomic_DNA"/>
</dbReference>
<gene>
    <name evidence="2" type="ORF">HMPREF0971_00353</name>
</gene>